<dbReference type="AlphaFoldDB" id="A0A5B0S1Q6"/>
<gene>
    <name evidence="2" type="ORF">PGTUg99_009721</name>
</gene>
<reference evidence="2 3" key="1">
    <citation type="submission" date="2019-05" db="EMBL/GenBank/DDBJ databases">
        <title>Emergence of the Ug99 lineage of the wheat stem rust pathogen through somatic hybridization.</title>
        <authorList>
            <person name="Li F."/>
            <person name="Upadhyaya N.M."/>
            <person name="Sperschneider J."/>
            <person name="Matny O."/>
            <person name="Nguyen-Phuc H."/>
            <person name="Mago R."/>
            <person name="Raley C."/>
            <person name="Miller M.E."/>
            <person name="Silverstein K.A.T."/>
            <person name="Henningsen E."/>
            <person name="Hirsch C.D."/>
            <person name="Visser B."/>
            <person name="Pretorius Z.A."/>
            <person name="Steffenson B.J."/>
            <person name="Schwessinger B."/>
            <person name="Dodds P.N."/>
            <person name="Figueroa M."/>
        </authorList>
    </citation>
    <scope>NUCLEOTIDE SEQUENCE [LARGE SCALE GENOMIC DNA]</scope>
    <source>
        <strain evidence="2 3">Ug99</strain>
    </source>
</reference>
<dbReference type="Proteomes" id="UP000325313">
    <property type="component" value="Unassembled WGS sequence"/>
</dbReference>
<dbReference type="EMBL" id="VDEP01000107">
    <property type="protein sequence ID" value="KAA1130604.1"/>
    <property type="molecule type" value="Genomic_DNA"/>
</dbReference>
<feature type="region of interest" description="Disordered" evidence="1">
    <location>
        <begin position="114"/>
        <end position="148"/>
    </location>
</feature>
<evidence type="ECO:0000313" key="2">
    <source>
        <dbReference type="EMBL" id="KAA1130604.1"/>
    </source>
</evidence>
<evidence type="ECO:0000256" key="1">
    <source>
        <dbReference type="SAM" id="MobiDB-lite"/>
    </source>
</evidence>
<accession>A0A5B0S1Q6</accession>
<sequence>MKLAHNQVSSAYASYQRCNRSDPRIGIYRGSDRNVPQYCVLGSDRFSDPIPIYQMIGISWGDPIRAAWELGIGIAQADPIFSRSWIVARRHYLAIARPPPLVVEVPGLPSASSLSNLTTPPPSLLHCSPKVRSDSDSIGHRPASPTRR</sequence>
<evidence type="ECO:0000313" key="3">
    <source>
        <dbReference type="Proteomes" id="UP000325313"/>
    </source>
</evidence>
<proteinExistence type="predicted"/>
<organism evidence="2 3">
    <name type="scientific">Puccinia graminis f. sp. tritici</name>
    <dbReference type="NCBI Taxonomy" id="56615"/>
    <lineage>
        <taxon>Eukaryota</taxon>
        <taxon>Fungi</taxon>
        <taxon>Dikarya</taxon>
        <taxon>Basidiomycota</taxon>
        <taxon>Pucciniomycotina</taxon>
        <taxon>Pucciniomycetes</taxon>
        <taxon>Pucciniales</taxon>
        <taxon>Pucciniaceae</taxon>
        <taxon>Puccinia</taxon>
    </lineage>
</organism>
<name>A0A5B0S1Q6_PUCGR</name>
<comment type="caution">
    <text evidence="2">The sequence shown here is derived from an EMBL/GenBank/DDBJ whole genome shotgun (WGS) entry which is preliminary data.</text>
</comment>
<protein>
    <submittedName>
        <fullName evidence="2">Uncharacterized protein</fullName>
    </submittedName>
</protein>